<protein>
    <submittedName>
        <fullName evidence="1">Uncharacterized protein</fullName>
    </submittedName>
</protein>
<dbReference type="Proteomes" id="UP000824366">
    <property type="component" value="Chromosome"/>
</dbReference>
<accession>A0ABN6CZK2</accession>
<dbReference type="EMBL" id="AP024238">
    <property type="protein sequence ID" value="BCO25197.1"/>
    <property type="molecule type" value="Genomic_DNA"/>
</dbReference>
<evidence type="ECO:0000313" key="1">
    <source>
        <dbReference type="EMBL" id="BCO25197.1"/>
    </source>
</evidence>
<proteinExistence type="predicted"/>
<name>A0ABN6CZK2_9BURK</name>
<evidence type="ECO:0000313" key="2">
    <source>
        <dbReference type="Proteomes" id="UP000824366"/>
    </source>
</evidence>
<organism evidence="1 2">
    <name type="scientific">Rhodoferax lithotrophicus</name>
    <dbReference type="NCBI Taxonomy" id="2798804"/>
    <lineage>
        <taxon>Bacteria</taxon>
        <taxon>Pseudomonadati</taxon>
        <taxon>Pseudomonadota</taxon>
        <taxon>Betaproteobacteria</taxon>
        <taxon>Burkholderiales</taxon>
        <taxon>Comamonadaceae</taxon>
        <taxon>Rhodoferax</taxon>
    </lineage>
</organism>
<keyword evidence="2" id="KW-1185">Reference proteome</keyword>
<reference evidence="1 2" key="1">
    <citation type="journal article" date="2021" name="Microbiol. Spectr.">
        <title>A Single Bacterium Capable of Oxidation and Reduction of Iron at Circumneutral pH.</title>
        <authorList>
            <person name="Kato S."/>
            <person name="Ohkuma M."/>
        </authorList>
    </citation>
    <scope>NUCLEOTIDE SEQUENCE [LARGE SCALE GENOMIC DNA]</scope>
    <source>
        <strain evidence="1 2">MIZ03</strain>
    </source>
</reference>
<dbReference type="RefSeq" id="WP_223906442.1">
    <property type="nucleotide sequence ID" value="NZ_AP024238.1"/>
</dbReference>
<sequence>MTTAIFGQCSQWVSQNKSGDKGSECKVFEVSHVSFSRKLRKESLNNHVCDYFPHMAASIGFIFGL</sequence>
<gene>
    <name evidence="1" type="ORF">MIZ03_0057</name>
</gene>